<keyword evidence="2" id="KW-0732">Signal</keyword>
<keyword evidence="1" id="KW-0472">Membrane</keyword>
<evidence type="ECO:0008006" key="5">
    <source>
        <dbReference type="Google" id="ProtNLM"/>
    </source>
</evidence>
<dbReference type="InterPro" id="IPR030888">
    <property type="entry name" value="Put_ccm"/>
</dbReference>
<feature type="transmembrane region" description="Helical" evidence="1">
    <location>
        <begin position="37"/>
        <end position="58"/>
    </location>
</feature>
<keyword evidence="4" id="KW-1185">Reference proteome</keyword>
<sequence length="83" mass="9657">MKQRIFSLIFTFLLACGNLFAQSNENNIEKFFRTESKFYVVVAVLAIVMIGLLGYVIYLDRKTQKLEKQIFGENNSLSQEKKQ</sequence>
<organism evidence="3 4">
    <name type="scientific">Raineya orbicola</name>
    <dbReference type="NCBI Taxonomy" id="2016530"/>
    <lineage>
        <taxon>Bacteria</taxon>
        <taxon>Pseudomonadati</taxon>
        <taxon>Bacteroidota</taxon>
        <taxon>Cytophagia</taxon>
        <taxon>Cytophagales</taxon>
        <taxon>Raineyaceae</taxon>
        <taxon>Raineya</taxon>
    </lineage>
</organism>
<evidence type="ECO:0000256" key="1">
    <source>
        <dbReference type="SAM" id="Phobius"/>
    </source>
</evidence>
<gene>
    <name evidence="3" type="ORF">Rain11_1937</name>
</gene>
<evidence type="ECO:0000313" key="3">
    <source>
        <dbReference type="EMBL" id="PKQ67662.1"/>
    </source>
</evidence>
<proteinExistence type="predicted"/>
<keyword evidence="1" id="KW-0812">Transmembrane</keyword>
<dbReference type="Pfam" id="PF20077">
    <property type="entry name" value="CcmD_alt"/>
    <property type="match status" value="1"/>
</dbReference>
<protein>
    <recommendedName>
        <fullName evidence="5">CcmD family protein</fullName>
    </recommendedName>
</protein>
<accession>A0A2N3IBE6</accession>
<evidence type="ECO:0000313" key="4">
    <source>
        <dbReference type="Proteomes" id="UP000233387"/>
    </source>
</evidence>
<dbReference type="PROSITE" id="PS51257">
    <property type="entry name" value="PROKAR_LIPOPROTEIN"/>
    <property type="match status" value="1"/>
</dbReference>
<keyword evidence="1" id="KW-1133">Transmembrane helix</keyword>
<reference evidence="3 4" key="1">
    <citation type="submission" date="2017-06" db="EMBL/GenBank/DDBJ databases">
        <title>Raineya orbicola gen. nov., sp. nov. a slightly thermophilic bacterium of the phylum Bacteroidetes and the description of Raineyaceae fam. nov.</title>
        <authorList>
            <person name="Albuquerque L."/>
            <person name="Polonia A.R.M."/>
            <person name="Barroso C."/>
            <person name="Froufe H.J.C."/>
            <person name="Lage O."/>
            <person name="Lobo-Da-Cunha A."/>
            <person name="Egas C."/>
            <person name="Da Costa M.S."/>
        </authorList>
    </citation>
    <scope>NUCLEOTIDE SEQUENCE [LARGE SCALE GENOMIC DNA]</scope>
    <source>
        <strain evidence="3 4">SPSPC-11</strain>
    </source>
</reference>
<comment type="caution">
    <text evidence="3">The sequence shown here is derived from an EMBL/GenBank/DDBJ whole genome shotgun (WGS) entry which is preliminary data.</text>
</comment>
<dbReference type="AlphaFoldDB" id="A0A2N3IBE6"/>
<dbReference type="OrthoDB" id="886941at2"/>
<dbReference type="NCBIfam" id="TIGR04391">
    <property type="entry name" value="CcmD_alt_fam"/>
    <property type="match status" value="1"/>
</dbReference>
<feature type="signal peptide" evidence="2">
    <location>
        <begin position="1"/>
        <end position="21"/>
    </location>
</feature>
<dbReference type="Proteomes" id="UP000233387">
    <property type="component" value="Unassembled WGS sequence"/>
</dbReference>
<feature type="chain" id="PRO_5014936892" description="CcmD family protein" evidence="2">
    <location>
        <begin position="22"/>
        <end position="83"/>
    </location>
</feature>
<evidence type="ECO:0000256" key="2">
    <source>
        <dbReference type="SAM" id="SignalP"/>
    </source>
</evidence>
<name>A0A2N3IBE6_9BACT</name>
<dbReference type="EMBL" id="NKXO01000031">
    <property type="protein sequence ID" value="PKQ67662.1"/>
    <property type="molecule type" value="Genomic_DNA"/>
</dbReference>
<dbReference type="RefSeq" id="WP_101359203.1">
    <property type="nucleotide sequence ID" value="NZ_NKXO01000031.1"/>
</dbReference>